<gene>
    <name evidence="2" type="ORF">AB3N04_13175</name>
</gene>
<dbReference type="InterPro" id="IPR014284">
    <property type="entry name" value="RNA_pol_sigma-70_dom"/>
</dbReference>
<feature type="domain" description="RNA polymerase sigma-70 region 2" evidence="1">
    <location>
        <begin position="12"/>
        <end position="75"/>
    </location>
</feature>
<evidence type="ECO:0000313" key="2">
    <source>
        <dbReference type="EMBL" id="XDI35661.1"/>
    </source>
</evidence>
<dbReference type="Gene3D" id="1.10.1740.10">
    <property type="match status" value="1"/>
</dbReference>
<dbReference type="AlphaFoldDB" id="A0AB39BQL8"/>
<dbReference type="EMBL" id="CP162551">
    <property type="protein sequence ID" value="XDI35661.1"/>
    <property type="molecule type" value="Genomic_DNA"/>
</dbReference>
<name>A0AB39BQL8_9BACI</name>
<sequence>MQGQSFEEILTQFEPLIKGQLKKLNLYRSHDHFYQIGVCALWEAYRKYEEGKGSFPAFALYTVRGHMLMELRKERTYDERYVLQDQQTSTDFVIPAPIGDLFRGEDPLAELEPYLGQLSARELLWVQEAIVFEKKLGEIAAEQNVSKNTVATWRKTALKKLRCVVGVARG</sequence>
<protein>
    <submittedName>
        <fullName evidence="2">Sigma-70 family RNA polymerase sigma factor</fullName>
    </submittedName>
</protein>
<evidence type="ECO:0000259" key="1">
    <source>
        <dbReference type="Pfam" id="PF04542"/>
    </source>
</evidence>
<dbReference type="GO" id="GO:0006352">
    <property type="term" value="P:DNA-templated transcription initiation"/>
    <property type="evidence" value="ECO:0007669"/>
    <property type="project" value="InterPro"/>
</dbReference>
<proteinExistence type="predicted"/>
<dbReference type="RefSeq" id="WP_368503204.1">
    <property type="nucleotide sequence ID" value="NZ_CP162551.1"/>
</dbReference>
<dbReference type="NCBIfam" id="TIGR02937">
    <property type="entry name" value="sigma70-ECF"/>
    <property type="match status" value="1"/>
</dbReference>
<dbReference type="GO" id="GO:0003700">
    <property type="term" value="F:DNA-binding transcription factor activity"/>
    <property type="evidence" value="ECO:0007669"/>
    <property type="project" value="InterPro"/>
</dbReference>
<dbReference type="SUPFAM" id="SSF88946">
    <property type="entry name" value="Sigma2 domain of RNA polymerase sigma factors"/>
    <property type="match status" value="1"/>
</dbReference>
<reference evidence="2" key="1">
    <citation type="submission" date="2024-07" db="EMBL/GenBank/DDBJ databases">
        <title>Identification and characteristics of an arsenic-resistant bacterial isolate, which belongs to a novel species.</title>
        <authorList>
            <person name="Juszczyk A."/>
            <person name="Kowalczyk A."/>
            <person name="Was K."/>
            <person name="Kosowicz W."/>
            <person name="Budzyn A."/>
            <person name="Latowski D."/>
        </authorList>
    </citation>
    <scope>NUCLEOTIDE SEQUENCE</scope>
    <source>
        <strain evidence="2">As8PL</strain>
    </source>
</reference>
<organism evidence="2">
    <name type="scientific">Alkalihalophilus sp. As8PL</name>
    <dbReference type="NCBI Taxonomy" id="3237103"/>
    <lineage>
        <taxon>Bacteria</taxon>
        <taxon>Bacillati</taxon>
        <taxon>Bacillota</taxon>
        <taxon>Bacilli</taxon>
        <taxon>Bacillales</taxon>
        <taxon>Bacillaceae</taxon>
        <taxon>Alkalihalophilus</taxon>
    </lineage>
</organism>
<accession>A0AB39BQL8</accession>
<dbReference type="InterPro" id="IPR013325">
    <property type="entry name" value="RNA_pol_sigma_r2"/>
</dbReference>
<dbReference type="InterPro" id="IPR007627">
    <property type="entry name" value="RNA_pol_sigma70_r2"/>
</dbReference>
<dbReference type="Pfam" id="PF04542">
    <property type="entry name" value="Sigma70_r2"/>
    <property type="match status" value="1"/>
</dbReference>
<dbReference type="SUPFAM" id="SSF88659">
    <property type="entry name" value="Sigma3 and sigma4 domains of RNA polymerase sigma factors"/>
    <property type="match status" value="1"/>
</dbReference>
<dbReference type="InterPro" id="IPR013324">
    <property type="entry name" value="RNA_pol_sigma_r3/r4-like"/>
</dbReference>